<dbReference type="GO" id="GO:0016853">
    <property type="term" value="F:isomerase activity"/>
    <property type="evidence" value="ECO:0007669"/>
    <property type="project" value="UniProtKB-KW"/>
</dbReference>
<evidence type="ECO:0000313" key="2">
    <source>
        <dbReference type="Proteomes" id="UP000235943"/>
    </source>
</evidence>
<feature type="non-terminal residue" evidence="1">
    <location>
        <position position="1"/>
    </location>
</feature>
<protein>
    <submittedName>
        <fullName evidence="1">Mannose-6-phosphate isomerase, class I</fullName>
    </submittedName>
</protein>
<dbReference type="Gene3D" id="2.60.120.10">
    <property type="entry name" value="Jelly Rolls"/>
    <property type="match status" value="1"/>
</dbReference>
<accession>A0A2N8TB10</accession>
<organism evidence="1 2">
    <name type="scientific">Streptomyces cahuitamycinicus</name>
    <dbReference type="NCBI Taxonomy" id="2070367"/>
    <lineage>
        <taxon>Bacteria</taxon>
        <taxon>Bacillati</taxon>
        <taxon>Actinomycetota</taxon>
        <taxon>Actinomycetes</taxon>
        <taxon>Kitasatosporales</taxon>
        <taxon>Streptomycetaceae</taxon>
        <taxon>Streptomyces</taxon>
    </lineage>
</organism>
<dbReference type="InterPro" id="IPR011051">
    <property type="entry name" value="RmlC_Cupin_sf"/>
</dbReference>
<dbReference type="EMBL" id="POUC01000832">
    <property type="protein sequence ID" value="PNG16208.1"/>
    <property type="molecule type" value="Genomic_DNA"/>
</dbReference>
<proteinExistence type="predicted"/>
<reference evidence="1 2" key="1">
    <citation type="submission" date="2018-01" db="EMBL/GenBank/DDBJ databases">
        <title>Draft genome sequence of Streptomyces sp. 13K301.</title>
        <authorList>
            <person name="Sahin N."/>
            <person name="Saygin H."/>
            <person name="Ay H."/>
        </authorList>
    </citation>
    <scope>NUCLEOTIDE SEQUENCE [LARGE SCALE GENOMIC DNA]</scope>
    <source>
        <strain evidence="1 2">13K301</strain>
    </source>
</reference>
<comment type="caution">
    <text evidence="1">The sequence shown here is derived from an EMBL/GenBank/DDBJ whole genome shotgun (WGS) entry which is preliminary data.</text>
</comment>
<dbReference type="Proteomes" id="UP000235943">
    <property type="component" value="Unassembled WGS sequence"/>
</dbReference>
<dbReference type="SUPFAM" id="SSF51182">
    <property type="entry name" value="RmlC-like cupins"/>
    <property type="match status" value="1"/>
</dbReference>
<keyword evidence="1" id="KW-0413">Isomerase</keyword>
<sequence>VYETPIDEFRLSRYVLPEAGTAHDLTRPTPQILLCTAGTVRAGEHDLTPGRSVFVPAGEKAEVSGTGTLFRATVVA</sequence>
<keyword evidence="2" id="KW-1185">Reference proteome</keyword>
<dbReference type="AlphaFoldDB" id="A0A2N8TB10"/>
<name>A0A2N8TB10_9ACTN</name>
<gene>
    <name evidence="1" type="ORF">C1J00_43255</name>
</gene>
<evidence type="ECO:0000313" key="1">
    <source>
        <dbReference type="EMBL" id="PNG16208.1"/>
    </source>
</evidence>
<dbReference type="InterPro" id="IPR014710">
    <property type="entry name" value="RmlC-like_jellyroll"/>
</dbReference>